<dbReference type="GO" id="GO:0003964">
    <property type="term" value="F:RNA-directed DNA polymerase activity"/>
    <property type="evidence" value="ECO:0007669"/>
    <property type="project" value="UniProtKB-KW"/>
</dbReference>
<keyword evidence="3" id="KW-1185">Reference proteome</keyword>
<dbReference type="Pfam" id="PF00078">
    <property type="entry name" value="RVT_1"/>
    <property type="match status" value="1"/>
</dbReference>
<accession>A0AAV4JY10</accession>
<keyword evidence="2" id="KW-0808">Transferase</keyword>
<proteinExistence type="predicted"/>
<keyword evidence="2" id="KW-0695">RNA-directed DNA polymerase</keyword>
<dbReference type="InterPro" id="IPR000477">
    <property type="entry name" value="RT_dom"/>
</dbReference>
<feature type="domain" description="Reverse transcriptase" evidence="1">
    <location>
        <begin position="1"/>
        <end position="107"/>
    </location>
</feature>
<dbReference type="InterPro" id="IPR052560">
    <property type="entry name" value="RdDP_mobile_element"/>
</dbReference>
<evidence type="ECO:0000313" key="3">
    <source>
        <dbReference type="Proteomes" id="UP000762676"/>
    </source>
</evidence>
<evidence type="ECO:0000313" key="2">
    <source>
        <dbReference type="EMBL" id="GFS27589.1"/>
    </source>
</evidence>
<evidence type="ECO:0000259" key="1">
    <source>
        <dbReference type="PROSITE" id="PS50878"/>
    </source>
</evidence>
<dbReference type="PANTHER" id="PTHR36688:SF1">
    <property type="entry name" value="ENDONUCLEASE_EXONUCLEASE_PHOSPHATASE DOMAIN-CONTAINING PROTEIN"/>
    <property type="match status" value="1"/>
</dbReference>
<sequence length="131" mass="15009">MKESVPQGSAISPTMFLSNHPNVKHTLHADDFAIWSSADYASTAKVRIQEIMNNVFKWIKDWVLSINPNKTVATKFSLRIKKRDVTLTVDDQPVPTEEATTFFGVTLEERLMWKLHIRKINQKTIGRSLIV</sequence>
<protein>
    <submittedName>
        <fullName evidence="2">RNA-directed DNA polymerase from mobile element jockey</fullName>
    </submittedName>
</protein>
<reference evidence="2 3" key="1">
    <citation type="journal article" date="2021" name="Elife">
        <title>Chloroplast acquisition without the gene transfer in kleptoplastic sea slugs, Plakobranchus ocellatus.</title>
        <authorList>
            <person name="Maeda T."/>
            <person name="Takahashi S."/>
            <person name="Yoshida T."/>
            <person name="Shimamura S."/>
            <person name="Takaki Y."/>
            <person name="Nagai Y."/>
            <person name="Toyoda A."/>
            <person name="Suzuki Y."/>
            <person name="Arimoto A."/>
            <person name="Ishii H."/>
            <person name="Satoh N."/>
            <person name="Nishiyama T."/>
            <person name="Hasebe M."/>
            <person name="Maruyama T."/>
            <person name="Minagawa J."/>
            <person name="Obokata J."/>
            <person name="Shigenobu S."/>
        </authorList>
    </citation>
    <scope>NUCLEOTIDE SEQUENCE [LARGE SCALE GENOMIC DNA]</scope>
</reference>
<dbReference type="AlphaFoldDB" id="A0AAV4JY10"/>
<dbReference type="Proteomes" id="UP000762676">
    <property type="component" value="Unassembled WGS sequence"/>
</dbReference>
<gene>
    <name evidence="2" type="ORF">ElyMa_005284400</name>
</gene>
<comment type="caution">
    <text evidence="2">The sequence shown here is derived from an EMBL/GenBank/DDBJ whole genome shotgun (WGS) entry which is preliminary data.</text>
</comment>
<dbReference type="PANTHER" id="PTHR36688">
    <property type="entry name" value="ENDO/EXONUCLEASE/PHOSPHATASE DOMAIN-CONTAINING PROTEIN"/>
    <property type="match status" value="1"/>
</dbReference>
<name>A0AAV4JY10_9GAST</name>
<dbReference type="PROSITE" id="PS50878">
    <property type="entry name" value="RT_POL"/>
    <property type="match status" value="1"/>
</dbReference>
<keyword evidence="2" id="KW-0548">Nucleotidyltransferase</keyword>
<dbReference type="EMBL" id="BMAT01010543">
    <property type="protein sequence ID" value="GFS27589.1"/>
    <property type="molecule type" value="Genomic_DNA"/>
</dbReference>
<organism evidence="2 3">
    <name type="scientific">Elysia marginata</name>
    <dbReference type="NCBI Taxonomy" id="1093978"/>
    <lineage>
        <taxon>Eukaryota</taxon>
        <taxon>Metazoa</taxon>
        <taxon>Spiralia</taxon>
        <taxon>Lophotrochozoa</taxon>
        <taxon>Mollusca</taxon>
        <taxon>Gastropoda</taxon>
        <taxon>Heterobranchia</taxon>
        <taxon>Euthyneura</taxon>
        <taxon>Panpulmonata</taxon>
        <taxon>Sacoglossa</taxon>
        <taxon>Placobranchoidea</taxon>
        <taxon>Plakobranchidae</taxon>
        <taxon>Elysia</taxon>
    </lineage>
</organism>